<evidence type="ECO:0008006" key="4">
    <source>
        <dbReference type="Google" id="ProtNLM"/>
    </source>
</evidence>
<evidence type="ECO:0000313" key="3">
    <source>
        <dbReference type="Proteomes" id="UP000470404"/>
    </source>
</evidence>
<feature type="signal peptide" evidence="1">
    <location>
        <begin position="1"/>
        <end position="19"/>
    </location>
</feature>
<proteinExistence type="predicted"/>
<evidence type="ECO:0000313" key="2">
    <source>
        <dbReference type="EMBL" id="NEC61350.1"/>
    </source>
</evidence>
<sequence>MSVLLLAPLSAPAAPAAQAAPGAPAHARVGVRDECSTPSINRLQKWLASGEGTTVPSTGSLLVPEGDGYAAKIVFRNNEWHVAVVWLGNQFDAQADLGHSAGFWLTYSADDDFYVQLRPASHWSGGDKWLTRIPATGGQLVRTFFPFDAGSWTWLPELGQPQYSFASALTEARGLVFVGKTPNSLDFRELLIDGYRPPCR</sequence>
<evidence type="ECO:0000256" key="1">
    <source>
        <dbReference type="SAM" id="SignalP"/>
    </source>
</evidence>
<feature type="chain" id="PRO_5046324768" description="DUF1349 domain-containing protein" evidence="1">
    <location>
        <begin position="20"/>
        <end position="200"/>
    </location>
</feature>
<name>A0ABX0C0K0_9PSEU</name>
<dbReference type="Proteomes" id="UP000470404">
    <property type="component" value="Unassembled WGS sequence"/>
</dbReference>
<accession>A0ABX0C0K0</accession>
<organism evidence="2 3">
    <name type="scientific">Amycolatopsis rubida</name>
    <dbReference type="NCBI Taxonomy" id="112413"/>
    <lineage>
        <taxon>Bacteria</taxon>
        <taxon>Bacillati</taxon>
        <taxon>Actinomycetota</taxon>
        <taxon>Actinomycetes</taxon>
        <taxon>Pseudonocardiales</taxon>
        <taxon>Pseudonocardiaceae</taxon>
        <taxon>Amycolatopsis</taxon>
    </lineage>
</organism>
<reference evidence="2 3" key="1">
    <citation type="submission" date="2020-01" db="EMBL/GenBank/DDBJ databases">
        <title>Insect and environment-associated Actinomycetes.</title>
        <authorList>
            <person name="Currrie C."/>
            <person name="Chevrette M."/>
            <person name="Carlson C."/>
            <person name="Stubbendieck R."/>
            <person name="Wendt-Pienkowski E."/>
        </authorList>
    </citation>
    <scope>NUCLEOTIDE SEQUENCE [LARGE SCALE GENOMIC DNA]</scope>
    <source>
        <strain evidence="2 3">SID8386</strain>
    </source>
</reference>
<gene>
    <name evidence="2" type="ORF">G3I59_38565</name>
</gene>
<dbReference type="EMBL" id="JAAGNC010000190">
    <property type="protein sequence ID" value="NEC61350.1"/>
    <property type="molecule type" value="Genomic_DNA"/>
</dbReference>
<protein>
    <recommendedName>
        <fullName evidence="4">DUF1349 domain-containing protein</fullName>
    </recommendedName>
</protein>
<comment type="caution">
    <text evidence="2">The sequence shown here is derived from an EMBL/GenBank/DDBJ whole genome shotgun (WGS) entry which is preliminary data.</text>
</comment>
<keyword evidence="1" id="KW-0732">Signal</keyword>
<keyword evidence="3" id="KW-1185">Reference proteome</keyword>